<dbReference type="RefSeq" id="XP_075084053.1">
    <property type="nucleotide sequence ID" value="XM_075227952.1"/>
</dbReference>
<name>A0AC58SGD8_TOBAC</name>
<dbReference type="Proteomes" id="UP000790787">
    <property type="component" value="Chromosome 13"/>
</dbReference>
<protein>
    <submittedName>
        <fullName evidence="2">Uncharacterized protein LOC142167831 isoform X1</fullName>
    </submittedName>
</protein>
<reference evidence="1" key="1">
    <citation type="journal article" date="2014" name="Nat. Commun.">
        <title>The tobacco genome sequence and its comparison with those of tomato and potato.</title>
        <authorList>
            <person name="Sierro N."/>
            <person name="Battey J.N."/>
            <person name="Ouadi S."/>
            <person name="Bakaher N."/>
            <person name="Bovet L."/>
            <person name="Willig A."/>
            <person name="Goepfert S."/>
            <person name="Peitsch M.C."/>
            <person name="Ivanov N.V."/>
        </authorList>
    </citation>
    <scope>NUCLEOTIDE SEQUENCE [LARGE SCALE GENOMIC DNA]</scope>
</reference>
<gene>
    <name evidence="2" type="primary">LOC142167831</name>
</gene>
<reference evidence="2" key="2">
    <citation type="submission" date="2025-08" db="UniProtKB">
        <authorList>
            <consortium name="RefSeq"/>
        </authorList>
    </citation>
    <scope>IDENTIFICATION</scope>
    <source>
        <tissue evidence="2">Leaf</tissue>
    </source>
</reference>
<accession>A0AC58SGD8</accession>
<proteinExistence type="predicted"/>
<organism evidence="1 2">
    <name type="scientific">Nicotiana tabacum</name>
    <name type="common">Common tobacco</name>
    <dbReference type="NCBI Taxonomy" id="4097"/>
    <lineage>
        <taxon>Eukaryota</taxon>
        <taxon>Viridiplantae</taxon>
        <taxon>Streptophyta</taxon>
        <taxon>Embryophyta</taxon>
        <taxon>Tracheophyta</taxon>
        <taxon>Spermatophyta</taxon>
        <taxon>Magnoliopsida</taxon>
        <taxon>eudicotyledons</taxon>
        <taxon>Gunneridae</taxon>
        <taxon>Pentapetalae</taxon>
        <taxon>asterids</taxon>
        <taxon>lamiids</taxon>
        <taxon>Solanales</taxon>
        <taxon>Solanaceae</taxon>
        <taxon>Nicotianoideae</taxon>
        <taxon>Nicotianeae</taxon>
        <taxon>Nicotiana</taxon>
    </lineage>
</organism>
<keyword evidence="1" id="KW-1185">Reference proteome</keyword>
<evidence type="ECO:0000313" key="1">
    <source>
        <dbReference type="Proteomes" id="UP000790787"/>
    </source>
</evidence>
<sequence>MELFVHKNVSILVQLLSAIGLRNCKVYLLFVTTGICYNADIANVKATLISAKYHGNGMLLFIFSLHLFTLMEDYLITQTRIQNTSADGAGKVLIEEFLISHCWKPEDHFRTDRHRFLSKGWNFPVITIQD</sequence>
<evidence type="ECO:0000313" key="2">
    <source>
        <dbReference type="RefSeq" id="XP_075084053.1"/>
    </source>
</evidence>